<gene>
    <name evidence="2" type="ORF">ODALV1_LOCUS14743</name>
</gene>
<dbReference type="Proteomes" id="UP001642540">
    <property type="component" value="Unassembled WGS sequence"/>
</dbReference>
<proteinExistence type="predicted"/>
<comment type="caution">
    <text evidence="2">The sequence shown here is derived from an EMBL/GenBank/DDBJ whole genome shotgun (WGS) entry which is preliminary data.</text>
</comment>
<protein>
    <submittedName>
        <fullName evidence="2">Uncharacterized protein</fullName>
    </submittedName>
</protein>
<name>A0ABP1QTW8_9HEXA</name>
<dbReference type="EMBL" id="CAXLJM020000046">
    <property type="protein sequence ID" value="CAL8111118.1"/>
    <property type="molecule type" value="Genomic_DNA"/>
</dbReference>
<organism evidence="2 3">
    <name type="scientific">Orchesella dallaii</name>
    <dbReference type="NCBI Taxonomy" id="48710"/>
    <lineage>
        <taxon>Eukaryota</taxon>
        <taxon>Metazoa</taxon>
        <taxon>Ecdysozoa</taxon>
        <taxon>Arthropoda</taxon>
        <taxon>Hexapoda</taxon>
        <taxon>Collembola</taxon>
        <taxon>Entomobryomorpha</taxon>
        <taxon>Entomobryoidea</taxon>
        <taxon>Orchesellidae</taxon>
        <taxon>Orchesellinae</taxon>
        <taxon>Orchesella</taxon>
    </lineage>
</organism>
<reference evidence="2 3" key="1">
    <citation type="submission" date="2024-08" db="EMBL/GenBank/DDBJ databases">
        <authorList>
            <person name="Cucini C."/>
            <person name="Frati F."/>
        </authorList>
    </citation>
    <scope>NUCLEOTIDE SEQUENCE [LARGE SCALE GENOMIC DNA]</scope>
</reference>
<feature type="region of interest" description="Disordered" evidence="1">
    <location>
        <begin position="152"/>
        <end position="174"/>
    </location>
</feature>
<sequence length="711" mass="82560">MTEPERKEIVEEMPDVVAEGSISPGSIVGRHSPQQLVQNVQIVRNTLSSSESSEEESREDWRLDTLTFARPHNTYQDVEFPEYGLPVTLPIRNTDDVTNAECGVPATGSIRNTNVGDTEFPGVAIALPIRNTDDVTNAGSSIDIDELKSVKPPRRGEEFERLESPPSSSHSSLCEGFDATAYRRKRNELIAENILKKEVVGDEENSHKLVILDNRMVTYCGFDDDPNHSDTDESESSYIRTDFDSTLRQILQDTIERRDFIFESVSGGFLGIISFCYMRFQRAHQMKWNVIMLRRFEEILLGRGQFLDVIPTEWEDYEGEFVSIYGPMLETSENYRMLVTRFQVARLRMYIEMLNREVAVLNSMMESRRLISEWSHLALEIKETRLQLEFKLNAISEANLDMNPYSNGICMDFFGIPRPIHSIMSYEIRPKEYDSLIEYNTTEEDDIIRFEGYNPALIDVGCIFQWKVVGDQKRGVCAKRRWPSRKAVTEWNQTRLELSAEILEYPVGVESNMLVKKYRQKRAFYNNEPIFGKYSDKDGVIRIPDVFYHQYLRGDMRIILFPALYEGLIITPEEIIIRIWKRIKHILETDITKRVKVNYLQQKYENYFGQSLFPLNWGFTSVHDFVEYIFKHFPEEVDEVKLVTEDDVVAEPNFPTEWEDTTYDDVFERGIVASDSDAFDFLLCQDPWFLLDAPISSNAICKLPDDMMSQF</sequence>
<evidence type="ECO:0000256" key="1">
    <source>
        <dbReference type="SAM" id="MobiDB-lite"/>
    </source>
</evidence>
<keyword evidence="3" id="KW-1185">Reference proteome</keyword>
<evidence type="ECO:0000313" key="3">
    <source>
        <dbReference type="Proteomes" id="UP001642540"/>
    </source>
</evidence>
<accession>A0ABP1QTW8</accession>
<evidence type="ECO:0000313" key="2">
    <source>
        <dbReference type="EMBL" id="CAL8111118.1"/>
    </source>
</evidence>
<feature type="compositionally biased region" description="Basic and acidic residues" evidence="1">
    <location>
        <begin position="152"/>
        <end position="163"/>
    </location>
</feature>